<dbReference type="OrthoDB" id="9789048at2"/>
<protein>
    <submittedName>
        <fullName evidence="2">MOSC domain-containing protein YiiM</fullName>
    </submittedName>
</protein>
<dbReference type="PANTHER" id="PTHR36930:SF1">
    <property type="entry name" value="MOSC DOMAIN-CONTAINING PROTEIN"/>
    <property type="match status" value="1"/>
</dbReference>
<feature type="domain" description="MOSC" evidence="1">
    <location>
        <begin position="24"/>
        <end position="173"/>
    </location>
</feature>
<dbReference type="GO" id="GO:0030151">
    <property type="term" value="F:molybdenum ion binding"/>
    <property type="evidence" value="ECO:0007669"/>
    <property type="project" value="InterPro"/>
</dbReference>
<dbReference type="AlphaFoldDB" id="A0A1H4R912"/>
<dbReference type="GO" id="GO:0030170">
    <property type="term" value="F:pyridoxal phosphate binding"/>
    <property type="evidence" value="ECO:0007669"/>
    <property type="project" value="InterPro"/>
</dbReference>
<sequence length="185" mass="20069">MILDASTGHVLAVCRSPRHGFSKEARASIRLLSGRGVEGDAHCGETVQHLYLKRKSPTAPNLMQVHLLQSELLDELAFSGFDLQPGKFGENITTRNIDLLTLPVGTRLHLGDEAIVELTGLRTPCKKIEDFCPGLLKQVVHRDGSRIIQAKAGVMAIVVQDGVIAPGAGIVVILPEFPHKPMQMI</sequence>
<dbReference type="SUPFAM" id="SSF50800">
    <property type="entry name" value="PK beta-barrel domain-like"/>
    <property type="match status" value="1"/>
</dbReference>
<reference evidence="2 3" key="1">
    <citation type="submission" date="2016-10" db="EMBL/GenBank/DDBJ databases">
        <authorList>
            <person name="de Groot N.N."/>
        </authorList>
    </citation>
    <scope>NUCLEOTIDE SEQUENCE [LARGE SCALE GENOMIC DNA]</scope>
    <source>
        <strain evidence="2 3">AB35.6</strain>
    </source>
</reference>
<proteinExistence type="predicted"/>
<gene>
    <name evidence="2" type="ORF">SAMN05443244_3087</name>
</gene>
<dbReference type="InterPro" id="IPR052716">
    <property type="entry name" value="MOSC_domain"/>
</dbReference>
<dbReference type="Proteomes" id="UP000182409">
    <property type="component" value="Unassembled WGS sequence"/>
</dbReference>
<evidence type="ECO:0000313" key="2">
    <source>
        <dbReference type="EMBL" id="SEC28355.1"/>
    </source>
</evidence>
<accession>A0A1H4R912</accession>
<evidence type="ECO:0000259" key="1">
    <source>
        <dbReference type="PROSITE" id="PS51340"/>
    </source>
</evidence>
<dbReference type="InterPro" id="IPR011037">
    <property type="entry name" value="Pyrv_Knase-like_insert_dom_sf"/>
</dbReference>
<organism evidence="2 3">
    <name type="scientific">Terriglobus roseus</name>
    <dbReference type="NCBI Taxonomy" id="392734"/>
    <lineage>
        <taxon>Bacteria</taxon>
        <taxon>Pseudomonadati</taxon>
        <taxon>Acidobacteriota</taxon>
        <taxon>Terriglobia</taxon>
        <taxon>Terriglobales</taxon>
        <taxon>Acidobacteriaceae</taxon>
        <taxon>Terriglobus</taxon>
    </lineage>
</organism>
<dbReference type="RefSeq" id="WP_074654835.1">
    <property type="nucleotide sequence ID" value="NZ_FNSD01000001.1"/>
</dbReference>
<dbReference type="PROSITE" id="PS51340">
    <property type="entry name" value="MOSC"/>
    <property type="match status" value="1"/>
</dbReference>
<evidence type="ECO:0000313" key="3">
    <source>
        <dbReference type="Proteomes" id="UP000182409"/>
    </source>
</evidence>
<dbReference type="EMBL" id="FNSD01000001">
    <property type="protein sequence ID" value="SEC28355.1"/>
    <property type="molecule type" value="Genomic_DNA"/>
</dbReference>
<dbReference type="Pfam" id="PF03473">
    <property type="entry name" value="MOSC"/>
    <property type="match status" value="1"/>
</dbReference>
<dbReference type="PANTHER" id="PTHR36930">
    <property type="entry name" value="METAL-SULFUR CLUSTER BIOSYNTHESIS PROTEINS YUAD-RELATED"/>
    <property type="match status" value="1"/>
</dbReference>
<name>A0A1H4R912_9BACT</name>
<dbReference type="Gene3D" id="2.40.33.20">
    <property type="entry name" value="PK beta-barrel domain-like"/>
    <property type="match status" value="1"/>
</dbReference>
<dbReference type="InterPro" id="IPR005302">
    <property type="entry name" value="MoCF_Sase_C"/>
</dbReference>
<dbReference type="GO" id="GO:0003824">
    <property type="term" value="F:catalytic activity"/>
    <property type="evidence" value="ECO:0007669"/>
    <property type="project" value="InterPro"/>
</dbReference>